<sequence>MTERTYGKYGVTLDQVRAAIPTMGIPFQTALAEILLELEEKQAGLLARKAAQSVIQQTIWALQSIDASQRCINRLEALASRLRQHGIPATPRTNSYGSDLTIIVHGPLRDAVQLIKLDHQVTGNPEQWPLIHCDLYPNAMPITLIADPAMQ</sequence>
<name>A0A318JLX5_9NEIS</name>
<accession>A0A318JLX5</accession>
<reference evidence="1 2" key="1">
    <citation type="submission" date="2018-05" db="EMBL/GenBank/DDBJ databases">
        <title>Genomic Encyclopedia of Type Strains, Phase IV (KMG-IV): sequencing the most valuable type-strain genomes for metagenomic binning, comparative biology and taxonomic classification.</title>
        <authorList>
            <person name="Goeker M."/>
        </authorList>
    </citation>
    <scope>NUCLEOTIDE SEQUENCE [LARGE SCALE GENOMIC DNA]</scope>
    <source>
        <strain evidence="1 2">DSM 25134</strain>
    </source>
</reference>
<proteinExistence type="predicted"/>
<dbReference type="Proteomes" id="UP000248395">
    <property type="component" value="Unassembled WGS sequence"/>
</dbReference>
<dbReference type="RefSeq" id="WP_110313181.1">
    <property type="nucleotide sequence ID" value="NZ_LNQU01000063.1"/>
</dbReference>
<gene>
    <name evidence="1" type="ORF">DFR38_10565</name>
</gene>
<comment type="caution">
    <text evidence="1">The sequence shown here is derived from an EMBL/GenBank/DDBJ whole genome shotgun (WGS) entry which is preliminary data.</text>
</comment>
<keyword evidence="2" id="KW-1185">Reference proteome</keyword>
<protein>
    <submittedName>
        <fullName evidence="1">Uncharacterized protein</fullName>
    </submittedName>
</protein>
<dbReference type="OrthoDB" id="9885211at2"/>
<evidence type="ECO:0000313" key="1">
    <source>
        <dbReference type="EMBL" id="PXX49029.1"/>
    </source>
</evidence>
<dbReference type="AlphaFoldDB" id="A0A318JLX5"/>
<dbReference type="EMBL" id="QJKC01000005">
    <property type="protein sequence ID" value="PXX49029.1"/>
    <property type="molecule type" value="Genomic_DNA"/>
</dbReference>
<organism evidence="1 2">
    <name type="scientific">Aquitalea magnusonii</name>
    <dbReference type="NCBI Taxonomy" id="332411"/>
    <lineage>
        <taxon>Bacteria</taxon>
        <taxon>Pseudomonadati</taxon>
        <taxon>Pseudomonadota</taxon>
        <taxon>Betaproteobacteria</taxon>
        <taxon>Neisseriales</taxon>
        <taxon>Chromobacteriaceae</taxon>
        <taxon>Aquitalea</taxon>
    </lineage>
</organism>
<evidence type="ECO:0000313" key="2">
    <source>
        <dbReference type="Proteomes" id="UP000248395"/>
    </source>
</evidence>